<evidence type="ECO:0000256" key="3">
    <source>
        <dbReference type="ARBA" id="ARBA00023012"/>
    </source>
</evidence>
<comment type="caution">
    <text evidence="8">Lacks conserved residue(s) required for the propagation of feature annotation.</text>
</comment>
<dbReference type="InterPro" id="IPR001789">
    <property type="entry name" value="Sig_transdc_resp-reg_receiver"/>
</dbReference>
<keyword evidence="11" id="KW-0472">Membrane</keyword>
<keyword evidence="4" id="KW-0805">Transcription regulation</keyword>
<keyword evidence="3" id="KW-0902">Two-component regulatory system</keyword>
<evidence type="ECO:0000256" key="6">
    <source>
        <dbReference type="ARBA" id="ARBA00023163"/>
    </source>
</evidence>
<dbReference type="Proteomes" id="UP001291926">
    <property type="component" value="Unassembled WGS sequence"/>
</dbReference>
<comment type="subcellular location">
    <subcellularLocation>
        <location evidence="1 9">Nucleus</location>
    </subcellularLocation>
</comment>
<comment type="caution">
    <text evidence="14">The sequence shown here is derived from an EMBL/GenBank/DDBJ whole genome shotgun (WGS) entry which is preliminary data.</text>
</comment>
<evidence type="ECO:0000256" key="5">
    <source>
        <dbReference type="ARBA" id="ARBA00023108"/>
    </source>
</evidence>
<feature type="transmembrane region" description="Helical" evidence="11">
    <location>
        <begin position="93"/>
        <end position="114"/>
    </location>
</feature>
<dbReference type="PROSITE" id="PS51017">
    <property type="entry name" value="CCT"/>
    <property type="match status" value="1"/>
</dbReference>
<feature type="domain" description="Response regulatory" evidence="12">
    <location>
        <begin position="70"/>
        <end position="200"/>
    </location>
</feature>
<sequence>MGEAVVISEGEMELQIQETELHEKKNSTTDEAVGTSSAVMWERFISKMAVRMVLATAVSKFLPIFAVSYTVMIKLYDEIRSDYYYYYVPYGHIIIYLFSFLILFEAVVAVSDGLKAWEVLKGKPHNIDLILTEVELPSISGYALLTLIMEHDVCKNIPVIMMSSNDSVSTVYKCMFRGAADFLVKPVRKNELRNLWQHVWRKQTSNSASGLGPPDESVAQQKDEAIAENNAVSNHSSGYMACIQRNRECIEKGSDAQSSCTKPDLESEGADSENIHSLSQPTSAKCLTYDINFITQEECRRESTKTRENDNEAGESHAITRGGQDMNTQDVLEQVNVIGQISEKNRVLENSFREAIDLIGAFDNNYLKGTIRSSPSNASTNKFDIFPHLDLSLKRSDHPSSSVNQVNDERRRLNHSDASAFSRYINKPFNPTSVAICNEQQKDHETNSEKQLSNHTPTEITFPYPQRREISLPIPVRGVRFENVINLYGSESFTQFNPFYTSELQNSNPPQFHNLMDQRTSNAIDLTDDNKLGQKLENLEDRGLVSPSNDQSGNSSFCNGNSETRSNGKISEEGYNGHEGASHRAMLREAALNKFRLKRKERCFDKKVRYESRKKLAEQRPRVKGQFVRQVTNDSQAANSSAG</sequence>
<feature type="compositionally biased region" description="Polar residues" evidence="10">
    <location>
        <begin position="546"/>
        <end position="569"/>
    </location>
</feature>
<reference evidence="14 15" key="1">
    <citation type="journal article" date="2023" name="bioRxiv">
        <title>Genome report: Whole genome sequence and annotation of Penstemon davidsonii.</title>
        <authorList>
            <person name="Ostevik K.L."/>
            <person name="Alabady M."/>
            <person name="Zhang M."/>
            <person name="Rausher M.D."/>
        </authorList>
    </citation>
    <scope>NUCLEOTIDE SEQUENCE [LARGE SCALE GENOMIC DNA]</scope>
    <source>
        <strain evidence="14">DNT005</strain>
        <tissue evidence="14">Whole leaf</tissue>
    </source>
</reference>
<feature type="compositionally biased region" description="Basic and acidic residues" evidence="10">
    <location>
        <begin position="300"/>
        <end position="310"/>
    </location>
</feature>
<keyword evidence="11" id="KW-1133">Transmembrane helix</keyword>
<dbReference type="PROSITE" id="PS50110">
    <property type="entry name" value="RESPONSE_REGULATORY"/>
    <property type="match status" value="1"/>
</dbReference>
<dbReference type="Pfam" id="PF00072">
    <property type="entry name" value="Response_reg"/>
    <property type="match status" value="1"/>
</dbReference>
<dbReference type="SMART" id="SM00448">
    <property type="entry name" value="REC"/>
    <property type="match status" value="1"/>
</dbReference>
<keyword evidence="11" id="KW-0812">Transmembrane</keyword>
<feature type="region of interest" description="Disordered" evidence="10">
    <location>
        <begin position="543"/>
        <end position="582"/>
    </location>
</feature>
<dbReference type="Gene3D" id="3.40.50.2300">
    <property type="match status" value="1"/>
</dbReference>
<evidence type="ECO:0000256" key="8">
    <source>
        <dbReference type="PROSITE-ProRule" id="PRU00169"/>
    </source>
</evidence>
<feature type="compositionally biased region" description="Basic and acidic residues" evidence="10">
    <location>
        <begin position="570"/>
        <end position="582"/>
    </location>
</feature>
<evidence type="ECO:0000313" key="15">
    <source>
        <dbReference type="Proteomes" id="UP001291926"/>
    </source>
</evidence>
<evidence type="ECO:0000259" key="13">
    <source>
        <dbReference type="PROSITE" id="PS51017"/>
    </source>
</evidence>
<dbReference type="PANTHER" id="PTHR43874">
    <property type="entry name" value="TWO-COMPONENT RESPONSE REGULATOR"/>
    <property type="match status" value="1"/>
</dbReference>
<name>A0ABR0DKN2_9LAMI</name>
<evidence type="ECO:0000256" key="10">
    <source>
        <dbReference type="SAM" id="MobiDB-lite"/>
    </source>
</evidence>
<evidence type="ECO:0000256" key="1">
    <source>
        <dbReference type="ARBA" id="ARBA00004123"/>
    </source>
</evidence>
<evidence type="ECO:0000259" key="12">
    <source>
        <dbReference type="PROSITE" id="PS50110"/>
    </source>
</evidence>
<dbReference type="EMBL" id="JAYDYQ010001087">
    <property type="protein sequence ID" value="KAK4489799.1"/>
    <property type="molecule type" value="Genomic_DNA"/>
</dbReference>
<evidence type="ECO:0000256" key="4">
    <source>
        <dbReference type="ARBA" id="ARBA00023015"/>
    </source>
</evidence>
<feature type="region of interest" description="Disordered" evidence="10">
    <location>
        <begin position="613"/>
        <end position="643"/>
    </location>
</feature>
<evidence type="ECO:0000256" key="11">
    <source>
        <dbReference type="SAM" id="Phobius"/>
    </source>
</evidence>
<dbReference type="InterPro" id="IPR045279">
    <property type="entry name" value="ARR-like"/>
</dbReference>
<keyword evidence="15" id="KW-1185">Reference proteome</keyword>
<feature type="transmembrane region" description="Helical" evidence="11">
    <location>
        <begin position="52"/>
        <end position="73"/>
    </location>
</feature>
<keyword evidence="6" id="KW-0804">Transcription</keyword>
<evidence type="ECO:0000256" key="2">
    <source>
        <dbReference type="ARBA" id="ARBA00010330"/>
    </source>
</evidence>
<dbReference type="SUPFAM" id="SSF52172">
    <property type="entry name" value="CheY-like"/>
    <property type="match status" value="1"/>
</dbReference>
<accession>A0ABR0DKN2</accession>
<keyword evidence="5" id="KW-0090">Biological rhythms</keyword>
<dbReference type="InterPro" id="IPR011006">
    <property type="entry name" value="CheY-like_superfamily"/>
</dbReference>
<gene>
    <name evidence="14" type="ORF">RD792_000440</name>
</gene>
<dbReference type="PANTHER" id="PTHR43874:SF95">
    <property type="entry name" value="TWO-COMPONENT RESPONSE REGULATOR-LIKE APRR5"/>
    <property type="match status" value="1"/>
</dbReference>
<feature type="region of interest" description="Disordered" evidence="10">
    <location>
        <begin position="255"/>
        <end position="277"/>
    </location>
</feature>
<protein>
    <recommendedName>
        <fullName evidence="16">Two-component response regulator-like APRR5</fullName>
    </recommendedName>
</protein>
<evidence type="ECO:0000313" key="14">
    <source>
        <dbReference type="EMBL" id="KAK4489799.1"/>
    </source>
</evidence>
<feature type="compositionally biased region" description="Polar residues" evidence="10">
    <location>
        <begin position="629"/>
        <end position="643"/>
    </location>
</feature>
<keyword evidence="7 9" id="KW-0539">Nucleus</keyword>
<evidence type="ECO:0000256" key="9">
    <source>
        <dbReference type="PROSITE-ProRule" id="PRU00357"/>
    </source>
</evidence>
<dbReference type="InterPro" id="IPR010402">
    <property type="entry name" value="CCT_domain"/>
</dbReference>
<proteinExistence type="inferred from homology"/>
<evidence type="ECO:0008006" key="16">
    <source>
        <dbReference type="Google" id="ProtNLM"/>
    </source>
</evidence>
<feature type="domain" description="CCT" evidence="13">
    <location>
        <begin position="588"/>
        <end position="630"/>
    </location>
</feature>
<feature type="region of interest" description="Disordered" evidence="10">
    <location>
        <begin position="300"/>
        <end position="323"/>
    </location>
</feature>
<comment type="similarity">
    <text evidence="2">Belongs to the ARR-like family.</text>
</comment>
<dbReference type="Pfam" id="PF06203">
    <property type="entry name" value="CCT"/>
    <property type="match status" value="1"/>
</dbReference>
<evidence type="ECO:0000256" key="7">
    <source>
        <dbReference type="ARBA" id="ARBA00023242"/>
    </source>
</evidence>
<organism evidence="14 15">
    <name type="scientific">Penstemon davidsonii</name>
    <dbReference type="NCBI Taxonomy" id="160366"/>
    <lineage>
        <taxon>Eukaryota</taxon>
        <taxon>Viridiplantae</taxon>
        <taxon>Streptophyta</taxon>
        <taxon>Embryophyta</taxon>
        <taxon>Tracheophyta</taxon>
        <taxon>Spermatophyta</taxon>
        <taxon>Magnoliopsida</taxon>
        <taxon>eudicotyledons</taxon>
        <taxon>Gunneridae</taxon>
        <taxon>Pentapetalae</taxon>
        <taxon>asterids</taxon>
        <taxon>lamiids</taxon>
        <taxon>Lamiales</taxon>
        <taxon>Plantaginaceae</taxon>
        <taxon>Cheloneae</taxon>
        <taxon>Penstemon</taxon>
    </lineage>
</organism>